<keyword evidence="5 11" id="KW-0863">Zinc-finger</keyword>
<dbReference type="PANTHER" id="PTHR16515">
    <property type="entry name" value="PR DOMAIN ZINC FINGER PROTEIN"/>
    <property type="match status" value="1"/>
</dbReference>
<dbReference type="Gene3D" id="3.40.1800.20">
    <property type="match status" value="1"/>
</dbReference>
<dbReference type="STRING" id="74873.A0A084WHC2"/>
<dbReference type="OrthoDB" id="7763923at2759"/>
<keyword evidence="3 12" id="KW-0479">Metal-binding</keyword>
<evidence type="ECO:0000259" key="13">
    <source>
        <dbReference type="PROSITE" id="PS50157"/>
    </source>
</evidence>
<keyword evidence="10" id="KW-0539">Nucleus</keyword>
<dbReference type="AlphaFoldDB" id="A0A084WHC2"/>
<dbReference type="SMART" id="SM00868">
    <property type="entry name" value="zf-AD"/>
    <property type="match status" value="1"/>
</dbReference>
<feature type="binding site" evidence="12">
    <location>
        <position position="56"/>
    </location>
    <ligand>
        <name>Zn(2+)</name>
        <dbReference type="ChEBI" id="CHEBI:29105"/>
    </ligand>
</feature>
<dbReference type="EMBL" id="ATLV01023801">
    <property type="status" value="NOT_ANNOTATED_CDS"/>
    <property type="molecule type" value="Genomic_DNA"/>
</dbReference>
<reference evidence="16" key="2">
    <citation type="submission" date="2020-05" db="UniProtKB">
        <authorList>
            <consortium name="EnsemblMetazoa"/>
        </authorList>
    </citation>
    <scope>IDENTIFICATION</scope>
</reference>
<dbReference type="SUPFAM" id="SSF57667">
    <property type="entry name" value="beta-beta-alpha zinc fingers"/>
    <property type="match status" value="3"/>
</dbReference>
<evidence type="ECO:0000256" key="12">
    <source>
        <dbReference type="PROSITE-ProRule" id="PRU01263"/>
    </source>
</evidence>
<evidence type="ECO:0000256" key="3">
    <source>
        <dbReference type="ARBA" id="ARBA00022723"/>
    </source>
</evidence>
<dbReference type="PROSITE" id="PS51915">
    <property type="entry name" value="ZAD"/>
    <property type="match status" value="1"/>
</dbReference>
<proteinExistence type="inferred from homology"/>
<evidence type="ECO:0000256" key="9">
    <source>
        <dbReference type="ARBA" id="ARBA00023163"/>
    </source>
</evidence>
<gene>
    <name evidence="15" type="ORF">ZHAS_00017631</name>
</gene>
<dbReference type="EnsemblMetazoa" id="ASIC017631-RA">
    <property type="protein sequence ID" value="ASIC017631-PA"/>
    <property type="gene ID" value="ASIC017631"/>
</dbReference>
<feature type="binding site" evidence="12">
    <location>
        <position position="53"/>
    </location>
    <ligand>
        <name>Zn(2+)</name>
        <dbReference type="ChEBI" id="CHEBI:29105"/>
    </ligand>
</feature>
<name>A0A084WHC2_ANOSI</name>
<dbReference type="OMA" id="RVCMEEV"/>
<feature type="domain" description="ZAD" evidence="14">
    <location>
        <begin position="2"/>
        <end position="80"/>
    </location>
</feature>
<accession>A0A084WHC2</accession>
<dbReference type="InterPro" id="IPR012934">
    <property type="entry name" value="Znf_AD"/>
</dbReference>
<evidence type="ECO:0000256" key="2">
    <source>
        <dbReference type="ARBA" id="ARBA00006991"/>
    </source>
</evidence>
<keyword evidence="4" id="KW-0677">Repeat</keyword>
<dbReference type="FunFam" id="3.30.160.60:FF:000446">
    <property type="entry name" value="Zinc finger protein"/>
    <property type="match status" value="1"/>
</dbReference>
<dbReference type="VEuPathDB" id="VectorBase:ASIC017631"/>
<dbReference type="PROSITE" id="PS50157">
    <property type="entry name" value="ZINC_FINGER_C2H2_2"/>
    <property type="match status" value="5"/>
</dbReference>
<sequence>MDICRVCMEEVEDYCSLFEFIELAKSKHTAASLIMECFGIVVAQNDGLPEFVCNPCLQAIAQAYMIRQKCITSDRKMRKILFPSLRKLQPIEETTATDETGKQIADADTIPANADTIPANASELAIQTEPEYSEYHEHQIKAELDRLDEEDLGAIDDSSMIVYEGNLTESESNDYPEEAIKEDLLEAKESSFDEDFFEGFPADCGTAEPVEKETVKMEVEIVEQPPKHLESLVDSDGEPVCSFTRREPQKNICDICKREFSTKGNLKSHLMLHDNVRPYGCEVCGRTFSKKGNYKIHLMRHSNDRIFECTLCDMSFVCHVNLKNHMRTHTGKRKYTCKHCSKKFMYLSDVRRHEYRHTGDYPFTCKFCNRKFCRAGLLKQHQEVKCRLRTGFQNGDENDGRHKKNVDVGYSLRSALGS</sequence>
<evidence type="ECO:0000256" key="5">
    <source>
        <dbReference type="ARBA" id="ARBA00022771"/>
    </source>
</evidence>
<keyword evidence="7" id="KW-0805">Transcription regulation</keyword>
<dbReference type="InterPro" id="IPR013087">
    <property type="entry name" value="Znf_C2H2_type"/>
</dbReference>
<dbReference type="PANTHER" id="PTHR16515:SF49">
    <property type="entry name" value="GASTRULA ZINC FINGER PROTEIN XLCGF49.1-LIKE-RELATED"/>
    <property type="match status" value="1"/>
</dbReference>
<feature type="domain" description="C2H2-type" evidence="13">
    <location>
        <begin position="251"/>
        <end position="278"/>
    </location>
</feature>
<dbReference type="InterPro" id="IPR050331">
    <property type="entry name" value="Zinc_finger"/>
</dbReference>
<evidence type="ECO:0000256" key="10">
    <source>
        <dbReference type="ARBA" id="ARBA00023242"/>
    </source>
</evidence>
<comment type="similarity">
    <text evidence="2">Belongs to the krueppel C2H2-type zinc-finger protein family.</text>
</comment>
<feature type="binding site" evidence="12">
    <location>
        <position position="4"/>
    </location>
    <ligand>
        <name>Zn(2+)</name>
        <dbReference type="ChEBI" id="CHEBI:29105"/>
    </ligand>
</feature>
<feature type="domain" description="C2H2-type" evidence="13">
    <location>
        <begin position="363"/>
        <end position="390"/>
    </location>
</feature>
<dbReference type="GO" id="GO:0005634">
    <property type="term" value="C:nucleus"/>
    <property type="evidence" value="ECO:0007669"/>
    <property type="project" value="UniProtKB-SubCell"/>
</dbReference>
<dbReference type="GO" id="GO:0010468">
    <property type="term" value="P:regulation of gene expression"/>
    <property type="evidence" value="ECO:0007669"/>
    <property type="project" value="TreeGrafter"/>
</dbReference>
<dbReference type="Pfam" id="PF13894">
    <property type="entry name" value="zf-C2H2_4"/>
    <property type="match status" value="1"/>
</dbReference>
<dbReference type="Pfam" id="PF07776">
    <property type="entry name" value="zf-AD"/>
    <property type="match status" value="1"/>
</dbReference>
<organism evidence="15">
    <name type="scientific">Anopheles sinensis</name>
    <name type="common">Mosquito</name>
    <dbReference type="NCBI Taxonomy" id="74873"/>
    <lineage>
        <taxon>Eukaryota</taxon>
        <taxon>Metazoa</taxon>
        <taxon>Ecdysozoa</taxon>
        <taxon>Arthropoda</taxon>
        <taxon>Hexapoda</taxon>
        <taxon>Insecta</taxon>
        <taxon>Pterygota</taxon>
        <taxon>Neoptera</taxon>
        <taxon>Endopterygota</taxon>
        <taxon>Diptera</taxon>
        <taxon>Nematocera</taxon>
        <taxon>Culicoidea</taxon>
        <taxon>Culicidae</taxon>
        <taxon>Anophelinae</taxon>
        <taxon>Anopheles</taxon>
    </lineage>
</organism>
<keyword evidence="8" id="KW-0238">DNA-binding</keyword>
<dbReference type="PROSITE" id="PS00028">
    <property type="entry name" value="ZINC_FINGER_C2H2_1"/>
    <property type="match status" value="4"/>
</dbReference>
<dbReference type="Proteomes" id="UP000030765">
    <property type="component" value="Unassembled WGS sequence"/>
</dbReference>
<dbReference type="GO" id="GO:0003677">
    <property type="term" value="F:DNA binding"/>
    <property type="evidence" value="ECO:0007669"/>
    <property type="project" value="UniProtKB-KW"/>
</dbReference>
<feature type="domain" description="C2H2-type" evidence="13">
    <location>
        <begin position="307"/>
        <end position="334"/>
    </location>
</feature>
<evidence type="ECO:0000256" key="8">
    <source>
        <dbReference type="ARBA" id="ARBA00023125"/>
    </source>
</evidence>
<feature type="domain" description="C2H2-type" evidence="13">
    <location>
        <begin position="335"/>
        <end position="362"/>
    </location>
</feature>
<dbReference type="InterPro" id="IPR036236">
    <property type="entry name" value="Znf_C2H2_sf"/>
</dbReference>
<evidence type="ECO:0000256" key="4">
    <source>
        <dbReference type="ARBA" id="ARBA00022737"/>
    </source>
</evidence>
<dbReference type="FunFam" id="3.30.160.60:FF:001156">
    <property type="entry name" value="Zinc finger protein 407"/>
    <property type="match status" value="1"/>
</dbReference>
<dbReference type="Gene3D" id="3.30.160.60">
    <property type="entry name" value="Classic Zinc Finger"/>
    <property type="match status" value="5"/>
</dbReference>
<dbReference type="VEuPathDB" id="VectorBase:ASIS013731"/>
<keyword evidence="6 12" id="KW-0862">Zinc</keyword>
<keyword evidence="9" id="KW-0804">Transcription</keyword>
<evidence type="ECO:0000259" key="14">
    <source>
        <dbReference type="PROSITE" id="PS51915"/>
    </source>
</evidence>
<evidence type="ECO:0000256" key="11">
    <source>
        <dbReference type="PROSITE-ProRule" id="PRU00042"/>
    </source>
</evidence>
<evidence type="ECO:0000256" key="6">
    <source>
        <dbReference type="ARBA" id="ARBA00022833"/>
    </source>
</evidence>
<dbReference type="EMBL" id="KE525346">
    <property type="protein sequence ID" value="KFB49616.1"/>
    <property type="molecule type" value="Genomic_DNA"/>
</dbReference>
<dbReference type="SMART" id="SM00355">
    <property type="entry name" value="ZnF_C2H2"/>
    <property type="match status" value="5"/>
</dbReference>
<evidence type="ECO:0000256" key="7">
    <source>
        <dbReference type="ARBA" id="ARBA00023015"/>
    </source>
</evidence>
<evidence type="ECO:0000313" key="17">
    <source>
        <dbReference type="Proteomes" id="UP000030765"/>
    </source>
</evidence>
<comment type="subcellular location">
    <subcellularLocation>
        <location evidence="1">Nucleus</location>
    </subcellularLocation>
</comment>
<feature type="binding site" evidence="12">
    <location>
        <position position="7"/>
    </location>
    <ligand>
        <name>Zn(2+)</name>
        <dbReference type="ChEBI" id="CHEBI:29105"/>
    </ligand>
</feature>
<evidence type="ECO:0000256" key="1">
    <source>
        <dbReference type="ARBA" id="ARBA00004123"/>
    </source>
</evidence>
<feature type="domain" description="C2H2-type" evidence="13">
    <location>
        <begin position="279"/>
        <end position="306"/>
    </location>
</feature>
<protein>
    <submittedName>
        <fullName evidence="15">AGAP007956-PA-like protein</fullName>
    </submittedName>
</protein>
<dbReference type="SUPFAM" id="SSF57716">
    <property type="entry name" value="Glucocorticoid receptor-like (DNA-binding domain)"/>
    <property type="match status" value="1"/>
</dbReference>
<evidence type="ECO:0000313" key="16">
    <source>
        <dbReference type="EnsemblMetazoa" id="ASIC017631-PA"/>
    </source>
</evidence>
<reference evidence="15 17" key="1">
    <citation type="journal article" date="2014" name="BMC Genomics">
        <title>Genome sequence of Anopheles sinensis provides insight into genetics basis of mosquito competence for malaria parasites.</title>
        <authorList>
            <person name="Zhou D."/>
            <person name="Zhang D."/>
            <person name="Ding G."/>
            <person name="Shi L."/>
            <person name="Hou Q."/>
            <person name="Ye Y."/>
            <person name="Xu Y."/>
            <person name="Zhou H."/>
            <person name="Xiong C."/>
            <person name="Li S."/>
            <person name="Yu J."/>
            <person name="Hong S."/>
            <person name="Yu X."/>
            <person name="Zou P."/>
            <person name="Chen C."/>
            <person name="Chang X."/>
            <person name="Wang W."/>
            <person name="Lv Y."/>
            <person name="Sun Y."/>
            <person name="Ma L."/>
            <person name="Shen B."/>
            <person name="Zhu C."/>
        </authorList>
    </citation>
    <scope>NUCLEOTIDE SEQUENCE [LARGE SCALE GENOMIC DNA]</scope>
</reference>
<dbReference type="GO" id="GO:0008270">
    <property type="term" value="F:zinc ion binding"/>
    <property type="evidence" value="ECO:0007669"/>
    <property type="project" value="UniProtKB-UniRule"/>
</dbReference>
<evidence type="ECO:0000313" key="15">
    <source>
        <dbReference type="EMBL" id="KFB49616.1"/>
    </source>
</evidence>
<dbReference type="Pfam" id="PF00096">
    <property type="entry name" value="zf-C2H2"/>
    <property type="match status" value="3"/>
</dbReference>
<keyword evidence="17" id="KW-1185">Reference proteome</keyword>